<dbReference type="OrthoDB" id="9806293at2"/>
<dbReference type="RefSeq" id="WP_093039442.1">
    <property type="nucleotide sequence ID" value="NZ_FOAG01000041.1"/>
</dbReference>
<name>A0A1H7YE32_9RHOB</name>
<dbReference type="SUPFAM" id="SSF48008">
    <property type="entry name" value="GntR ligand-binding domain-like"/>
    <property type="match status" value="1"/>
</dbReference>
<dbReference type="Pfam" id="PF07729">
    <property type="entry name" value="FCD"/>
    <property type="match status" value="1"/>
</dbReference>
<dbReference type="EMBL" id="FOAG01000041">
    <property type="protein sequence ID" value="SEM43568.1"/>
    <property type="molecule type" value="Genomic_DNA"/>
</dbReference>
<dbReference type="Pfam" id="PF00392">
    <property type="entry name" value="GntR"/>
    <property type="match status" value="1"/>
</dbReference>
<evidence type="ECO:0000256" key="2">
    <source>
        <dbReference type="ARBA" id="ARBA00023125"/>
    </source>
</evidence>
<keyword evidence="6" id="KW-1185">Reference proteome</keyword>
<evidence type="ECO:0000256" key="3">
    <source>
        <dbReference type="ARBA" id="ARBA00023163"/>
    </source>
</evidence>
<dbReference type="InterPro" id="IPR036388">
    <property type="entry name" value="WH-like_DNA-bd_sf"/>
</dbReference>
<organism evidence="5 6">
    <name type="scientific">Roseovarius azorensis</name>
    <dbReference type="NCBI Taxonomy" id="1287727"/>
    <lineage>
        <taxon>Bacteria</taxon>
        <taxon>Pseudomonadati</taxon>
        <taxon>Pseudomonadota</taxon>
        <taxon>Alphaproteobacteria</taxon>
        <taxon>Rhodobacterales</taxon>
        <taxon>Roseobacteraceae</taxon>
        <taxon>Roseovarius</taxon>
    </lineage>
</organism>
<proteinExistence type="predicted"/>
<keyword evidence="3" id="KW-0804">Transcription</keyword>
<dbReference type="Proteomes" id="UP000199582">
    <property type="component" value="Unassembled WGS sequence"/>
</dbReference>
<dbReference type="InterPro" id="IPR011711">
    <property type="entry name" value="GntR_C"/>
</dbReference>
<dbReference type="SMART" id="SM00895">
    <property type="entry name" value="FCD"/>
    <property type="match status" value="1"/>
</dbReference>
<keyword evidence="1" id="KW-0805">Transcription regulation</keyword>
<dbReference type="SUPFAM" id="SSF46785">
    <property type="entry name" value="Winged helix' DNA-binding domain"/>
    <property type="match status" value="1"/>
</dbReference>
<dbReference type="InterPro" id="IPR008920">
    <property type="entry name" value="TF_FadR/GntR_C"/>
</dbReference>
<dbReference type="Gene3D" id="1.20.120.530">
    <property type="entry name" value="GntR ligand-binding domain-like"/>
    <property type="match status" value="1"/>
</dbReference>
<protein>
    <submittedName>
        <fullName evidence="5">Transcriptional regulator, GntR family</fullName>
    </submittedName>
</protein>
<accession>A0A1H7YE32</accession>
<dbReference type="Gene3D" id="1.10.10.10">
    <property type="entry name" value="Winged helix-like DNA-binding domain superfamily/Winged helix DNA-binding domain"/>
    <property type="match status" value="1"/>
</dbReference>
<dbReference type="PANTHER" id="PTHR43537:SF5">
    <property type="entry name" value="UXU OPERON TRANSCRIPTIONAL REGULATOR"/>
    <property type="match status" value="1"/>
</dbReference>
<evidence type="ECO:0000313" key="6">
    <source>
        <dbReference type="Proteomes" id="UP000199582"/>
    </source>
</evidence>
<dbReference type="AlphaFoldDB" id="A0A1H7YE32"/>
<dbReference type="SMART" id="SM00345">
    <property type="entry name" value="HTH_GNTR"/>
    <property type="match status" value="1"/>
</dbReference>
<sequence length="212" mass="23554">MNKTEQAVAMLEGMIERGELAPGSMVSERTIIEILGLGRTPIREAIQRLAPSYMIRVHASRGIEIPAITVEDQLSRLEVRRPVEVLAVELACKRASKAQRSAMRDLASRLEGRFTLQEYTDTLRQTHALILDAAGNRYLGSLMLPLQGLSRRFWIVHAREENGDIDRGRDLHRAILTAIVDGNAEAATDASRALNDYLVEFALAVVARQAAR</sequence>
<evidence type="ECO:0000256" key="1">
    <source>
        <dbReference type="ARBA" id="ARBA00023015"/>
    </source>
</evidence>
<dbReference type="InterPro" id="IPR000524">
    <property type="entry name" value="Tscrpt_reg_HTH_GntR"/>
</dbReference>
<dbReference type="InterPro" id="IPR036390">
    <property type="entry name" value="WH_DNA-bd_sf"/>
</dbReference>
<dbReference type="STRING" id="1287727.SAMN05443999_1411"/>
<gene>
    <name evidence="5" type="ORF">SAMN05443999_1411</name>
</gene>
<reference evidence="5 6" key="1">
    <citation type="submission" date="2016-10" db="EMBL/GenBank/DDBJ databases">
        <authorList>
            <person name="de Groot N.N."/>
        </authorList>
    </citation>
    <scope>NUCLEOTIDE SEQUENCE [LARGE SCALE GENOMIC DNA]</scope>
    <source>
        <strain evidence="5 6">DSM 100674</strain>
    </source>
</reference>
<evidence type="ECO:0000259" key="4">
    <source>
        <dbReference type="PROSITE" id="PS50949"/>
    </source>
</evidence>
<dbReference type="PANTHER" id="PTHR43537">
    <property type="entry name" value="TRANSCRIPTIONAL REGULATOR, GNTR FAMILY"/>
    <property type="match status" value="1"/>
</dbReference>
<feature type="domain" description="HTH gntR-type" evidence="4">
    <location>
        <begin position="1"/>
        <end position="68"/>
    </location>
</feature>
<dbReference type="GO" id="GO:0003700">
    <property type="term" value="F:DNA-binding transcription factor activity"/>
    <property type="evidence" value="ECO:0007669"/>
    <property type="project" value="InterPro"/>
</dbReference>
<evidence type="ECO:0000313" key="5">
    <source>
        <dbReference type="EMBL" id="SEM43568.1"/>
    </source>
</evidence>
<dbReference type="GO" id="GO:0003677">
    <property type="term" value="F:DNA binding"/>
    <property type="evidence" value="ECO:0007669"/>
    <property type="project" value="UniProtKB-KW"/>
</dbReference>
<keyword evidence="2" id="KW-0238">DNA-binding</keyword>
<dbReference type="PROSITE" id="PS50949">
    <property type="entry name" value="HTH_GNTR"/>
    <property type="match status" value="1"/>
</dbReference>